<protein>
    <recommendedName>
        <fullName evidence="13">DNA-(apurinic or apyrimidinic site) endonuclease</fullName>
        <ecNumber evidence="13">3.1.-.-</ecNumber>
    </recommendedName>
</protein>
<dbReference type="GO" id="GO:0008270">
    <property type="term" value="F:zinc ion binding"/>
    <property type="evidence" value="ECO:0007669"/>
    <property type="project" value="UniProtKB-KW"/>
</dbReference>
<feature type="binding site" evidence="10">
    <location>
        <position position="42"/>
    </location>
    <ligand>
        <name>Mg(2+)</name>
        <dbReference type="ChEBI" id="CHEBI:18420"/>
        <label>1</label>
    </ligand>
</feature>
<keyword evidence="8" id="KW-0539">Nucleus</keyword>
<keyword evidence="10" id="KW-0464">Manganese</keyword>
<sequence>MRILTWNINGLSTTLHYHPWSETKSYENLFNALEANIICLQEIKCQRSRLTRDMAVVPGYDGYFSFSKTKLGYSGVAIYVKQPLQPKWTEEGITGVLNTSHTPHDDPEFQSFLTTSLSTDPKTLDAEGRCIIMDFNAFILFNIYFPNDGNEQRIDFKMDYHTCVRRRIDDYLKQGRQVILVGDINSVHEEIDHCDPKKSIKDHEIENFKDLPQRAWLDQLLVPKGPLVDICRQYHPGRRGMFTCWNTRLNARPSNYGTRIDYILPSTGLEKWFKDSNIRPDIMGSDHCPVYVDFHDQIQDTQNESPVYLKDKMKSDSIEYSLLFARNFDEFSDKQKKLSSWFGKGSATTTATTPSTNAITATAIAASSSPTTMTSMQQQLPQKPIVISPLTSSISKKRKASTQQLSPGKGQKLLKSYFDGGSGNSNSKTKETCISSSSTESTDISDGSKEEEEDIDMESLMNEVKERQDTKQNWSSLFTPRAAPLCRLHQEPCKMMTVTKKGPNQGRKFYVCARPFGSNEDSTTKEYQCDFFQWKHESNAMKPK</sequence>
<comment type="similarity">
    <text evidence="2 13">Belongs to the DNA repair enzymes AP/ExoA family.</text>
</comment>
<feature type="active site" description="Proton acceptor" evidence="9">
    <location>
        <position position="287"/>
    </location>
</feature>
<dbReference type="AlphaFoldDB" id="A0AAD5JW31"/>
<feature type="compositionally biased region" description="Low complexity" evidence="14">
    <location>
        <begin position="432"/>
        <end position="445"/>
    </location>
</feature>
<reference evidence="16" key="1">
    <citation type="journal article" date="2022" name="IScience">
        <title>Evolution of zygomycete secretomes and the origins of terrestrial fungal ecologies.</title>
        <authorList>
            <person name="Chang Y."/>
            <person name="Wang Y."/>
            <person name="Mondo S."/>
            <person name="Ahrendt S."/>
            <person name="Andreopoulos W."/>
            <person name="Barry K."/>
            <person name="Beard J."/>
            <person name="Benny G.L."/>
            <person name="Blankenship S."/>
            <person name="Bonito G."/>
            <person name="Cuomo C."/>
            <person name="Desiro A."/>
            <person name="Gervers K.A."/>
            <person name="Hundley H."/>
            <person name="Kuo A."/>
            <person name="LaButti K."/>
            <person name="Lang B.F."/>
            <person name="Lipzen A."/>
            <person name="O'Donnell K."/>
            <person name="Pangilinan J."/>
            <person name="Reynolds N."/>
            <person name="Sandor L."/>
            <person name="Smith M.E."/>
            <person name="Tsang A."/>
            <person name="Grigoriev I.V."/>
            <person name="Stajich J.E."/>
            <person name="Spatafora J.W."/>
        </authorList>
    </citation>
    <scope>NUCLEOTIDE SEQUENCE</scope>
    <source>
        <strain evidence="16">RSA 2281</strain>
    </source>
</reference>
<dbReference type="FunFam" id="3.60.10.10:FF:000079">
    <property type="entry name" value="DNA-(apurinic or apyrimidinic site) lyase"/>
    <property type="match status" value="1"/>
</dbReference>
<dbReference type="NCBIfam" id="TIGR00633">
    <property type="entry name" value="xth"/>
    <property type="match status" value="1"/>
</dbReference>
<dbReference type="InterPro" id="IPR004808">
    <property type="entry name" value="AP_endonuc_1"/>
</dbReference>
<dbReference type="InterPro" id="IPR010666">
    <property type="entry name" value="Znf_GRF"/>
</dbReference>
<keyword evidence="3 10" id="KW-0479">Metal-binding</keyword>
<dbReference type="GO" id="GO:0006284">
    <property type="term" value="P:base-excision repair"/>
    <property type="evidence" value="ECO:0007669"/>
    <property type="project" value="TreeGrafter"/>
</dbReference>
<dbReference type="InterPro" id="IPR020848">
    <property type="entry name" value="AP_endonuclease_F1_CS"/>
</dbReference>
<feature type="binding site" evidence="10">
    <location>
        <position position="286"/>
    </location>
    <ligand>
        <name>Mg(2+)</name>
        <dbReference type="ChEBI" id="CHEBI:18420"/>
        <label>1</label>
    </ligand>
</feature>
<evidence type="ECO:0000256" key="2">
    <source>
        <dbReference type="ARBA" id="ARBA00007092"/>
    </source>
</evidence>
<feature type="binding site" evidence="10">
    <location>
        <position position="183"/>
    </location>
    <ligand>
        <name>Mg(2+)</name>
        <dbReference type="ChEBI" id="CHEBI:18420"/>
        <label>1</label>
    </ligand>
</feature>
<comment type="cofactor">
    <cofactor evidence="10 13">
        <name>Mg(2+)</name>
        <dbReference type="ChEBI" id="CHEBI:18420"/>
    </cofactor>
    <cofactor evidence="10 13">
        <name>Mn(2+)</name>
        <dbReference type="ChEBI" id="CHEBI:29035"/>
    </cofactor>
    <text evidence="10 13">Probably binds two magnesium or manganese ions per subunit.</text>
</comment>
<evidence type="ECO:0000256" key="13">
    <source>
        <dbReference type="RuleBase" id="RU362131"/>
    </source>
</evidence>
<evidence type="ECO:0000256" key="6">
    <source>
        <dbReference type="ARBA" id="ARBA00022833"/>
    </source>
</evidence>
<dbReference type="Gene3D" id="3.60.10.10">
    <property type="entry name" value="Endonuclease/exonuclease/phosphatase"/>
    <property type="match status" value="1"/>
</dbReference>
<comment type="caution">
    <text evidence="16">The sequence shown here is derived from an EMBL/GenBank/DDBJ whole genome shotgun (WGS) entry which is preliminary data.</text>
</comment>
<reference evidence="16" key="2">
    <citation type="submission" date="2023-02" db="EMBL/GenBank/DDBJ databases">
        <authorList>
            <consortium name="DOE Joint Genome Institute"/>
            <person name="Mondo S.J."/>
            <person name="Chang Y."/>
            <person name="Wang Y."/>
            <person name="Ahrendt S."/>
            <person name="Andreopoulos W."/>
            <person name="Barry K."/>
            <person name="Beard J."/>
            <person name="Benny G.L."/>
            <person name="Blankenship S."/>
            <person name="Bonito G."/>
            <person name="Cuomo C."/>
            <person name="Desiro A."/>
            <person name="Gervers K.A."/>
            <person name="Hundley H."/>
            <person name="Kuo A."/>
            <person name="LaButti K."/>
            <person name="Lang B.F."/>
            <person name="Lipzen A."/>
            <person name="O'Donnell K."/>
            <person name="Pangilinan J."/>
            <person name="Reynolds N."/>
            <person name="Sandor L."/>
            <person name="Smith M.W."/>
            <person name="Tsang A."/>
            <person name="Grigoriev I.V."/>
            <person name="Stajich J.E."/>
            <person name="Spatafora J.W."/>
        </authorList>
    </citation>
    <scope>NUCLEOTIDE SEQUENCE</scope>
    <source>
        <strain evidence="16">RSA 2281</strain>
    </source>
</reference>
<dbReference type="Proteomes" id="UP001209540">
    <property type="component" value="Unassembled WGS sequence"/>
</dbReference>
<dbReference type="GO" id="GO:0003677">
    <property type="term" value="F:DNA binding"/>
    <property type="evidence" value="ECO:0007669"/>
    <property type="project" value="InterPro"/>
</dbReference>
<evidence type="ECO:0000256" key="1">
    <source>
        <dbReference type="ARBA" id="ARBA00001936"/>
    </source>
</evidence>
<evidence type="ECO:0000256" key="14">
    <source>
        <dbReference type="SAM" id="MobiDB-lite"/>
    </source>
</evidence>
<evidence type="ECO:0000313" key="16">
    <source>
        <dbReference type="EMBL" id="KAI9257141.1"/>
    </source>
</evidence>
<evidence type="ECO:0000256" key="4">
    <source>
        <dbReference type="ARBA" id="ARBA00022771"/>
    </source>
</evidence>
<evidence type="ECO:0000256" key="9">
    <source>
        <dbReference type="PIRSR" id="PIRSR604808-1"/>
    </source>
</evidence>
<keyword evidence="16" id="KW-0540">Nuclease</keyword>
<dbReference type="InterPro" id="IPR005135">
    <property type="entry name" value="Endo/exonuclease/phosphatase"/>
</dbReference>
<organism evidence="16 17">
    <name type="scientific">Phascolomyces articulosus</name>
    <dbReference type="NCBI Taxonomy" id="60185"/>
    <lineage>
        <taxon>Eukaryota</taxon>
        <taxon>Fungi</taxon>
        <taxon>Fungi incertae sedis</taxon>
        <taxon>Mucoromycota</taxon>
        <taxon>Mucoromycotina</taxon>
        <taxon>Mucoromycetes</taxon>
        <taxon>Mucorales</taxon>
        <taxon>Lichtheimiaceae</taxon>
        <taxon>Phascolomyces</taxon>
    </lineage>
</organism>
<feature type="site" description="Transition state stabilizer" evidence="11">
    <location>
        <position position="185"/>
    </location>
</feature>
<feature type="site" description="Interaction with DNA substrate" evidence="11">
    <location>
        <position position="287"/>
    </location>
</feature>
<dbReference type="PROSITE" id="PS51435">
    <property type="entry name" value="AP_NUCLEASE_F1_4"/>
    <property type="match status" value="1"/>
</dbReference>
<feature type="active site" evidence="9">
    <location>
        <position position="144"/>
    </location>
</feature>
<dbReference type="PROSITE" id="PS51999">
    <property type="entry name" value="ZF_GRF"/>
    <property type="match status" value="1"/>
</dbReference>
<dbReference type="PANTHER" id="PTHR22748:SF4">
    <property type="entry name" value="DNA-(APURINIC OR APYRIMIDINIC SITE) ENDONUCLEASE 2"/>
    <property type="match status" value="1"/>
</dbReference>
<evidence type="ECO:0000256" key="5">
    <source>
        <dbReference type="ARBA" id="ARBA00022801"/>
    </source>
</evidence>
<dbReference type="Pfam" id="PF03372">
    <property type="entry name" value="Exo_endo_phos"/>
    <property type="match status" value="1"/>
</dbReference>
<dbReference type="Pfam" id="PF06839">
    <property type="entry name" value="Zn_ribbon_GRF"/>
    <property type="match status" value="1"/>
</dbReference>
<evidence type="ECO:0000256" key="12">
    <source>
        <dbReference type="PROSITE-ProRule" id="PRU01343"/>
    </source>
</evidence>
<feature type="domain" description="GRF-type" evidence="15">
    <location>
        <begin position="486"/>
        <end position="538"/>
    </location>
</feature>
<comment type="cofactor">
    <cofactor evidence="1">
        <name>Mn(2+)</name>
        <dbReference type="ChEBI" id="CHEBI:29035"/>
    </cofactor>
</comment>
<gene>
    <name evidence="16" type="ORF">BDA99DRAFT_515662</name>
</gene>
<keyword evidence="16" id="KW-0255">Endonuclease</keyword>
<evidence type="ECO:0000256" key="3">
    <source>
        <dbReference type="ARBA" id="ARBA00022723"/>
    </source>
</evidence>
<dbReference type="InterPro" id="IPR036691">
    <property type="entry name" value="Endo/exonu/phosph_ase_sf"/>
</dbReference>
<evidence type="ECO:0000256" key="10">
    <source>
        <dbReference type="PIRSR" id="PIRSR604808-2"/>
    </source>
</evidence>
<feature type="binding site" evidence="10">
    <location>
        <position position="287"/>
    </location>
    <ligand>
        <name>Mg(2+)</name>
        <dbReference type="ChEBI" id="CHEBI:18420"/>
        <label>1</label>
    </ligand>
</feature>
<evidence type="ECO:0000256" key="8">
    <source>
        <dbReference type="ARBA" id="ARBA00023242"/>
    </source>
</evidence>
<keyword evidence="13" id="KW-0227">DNA damage</keyword>
<dbReference type="GO" id="GO:0008311">
    <property type="term" value="F:double-stranded DNA 3'-5' DNA exonuclease activity"/>
    <property type="evidence" value="ECO:0007669"/>
    <property type="project" value="TreeGrafter"/>
</dbReference>
<dbReference type="PANTHER" id="PTHR22748">
    <property type="entry name" value="AP ENDONUCLEASE"/>
    <property type="match status" value="1"/>
</dbReference>
<keyword evidence="6" id="KW-0862">Zinc</keyword>
<evidence type="ECO:0000256" key="7">
    <source>
        <dbReference type="ARBA" id="ARBA00022842"/>
    </source>
</evidence>
<keyword evidence="17" id="KW-1185">Reference proteome</keyword>
<keyword evidence="5" id="KW-0378">Hydrolase</keyword>
<keyword evidence="13" id="KW-0234">DNA repair</keyword>
<feature type="binding site" evidence="10">
    <location>
        <position position="185"/>
    </location>
    <ligand>
        <name>Mg(2+)</name>
        <dbReference type="ChEBI" id="CHEBI:18420"/>
        <label>1</label>
    </ligand>
</feature>
<proteinExistence type="inferred from homology"/>
<dbReference type="EMBL" id="JAIXMP010000020">
    <property type="protein sequence ID" value="KAI9257141.1"/>
    <property type="molecule type" value="Genomic_DNA"/>
</dbReference>
<name>A0AAD5JW31_9FUNG</name>
<feature type="active site" description="Proton donor/acceptor" evidence="9">
    <location>
        <position position="183"/>
    </location>
</feature>
<feature type="region of interest" description="Disordered" evidence="14">
    <location>
        <begin position="393"/>
        <end position="456"/>
    </location>
</feature>
<dbReference type="PROSITE" id="PS00728">
    <property type="entry name" value="AP_NUCLEASE_F1_3"/>
    <property type="match status" value="1"/>
</dbReference>
<evidence type="ECO:0000256" key="11">
    <source>
        <dbReference type="PIRSR" id="PIRSR604808-3"/>
    </source>
</evidence>
<dbReference type="GO" id="GO:0003906">
    <property type="term" value="F:DNA-(apurinic or apyrimidinic site) endonuclease activity"/>
    <property type="evidence" value="ECO:0007669"/>
    <property type="project" value="TreeGrafter"/>
</dbReference>
<keyword evidence="4 12" id="KW-0863">Zinc-finger</keyword>
<accession>A0AAD5JW31</accession>
<dbReference type="GO" id="GO:0005634">
    <property type="term" value="C:nucleus"/>
    <property type="evidence" value="ECO:0007669"/>
    <property type="project" value="TreeGrafter"/>
</dbReference>
<dbReference type="EC" id="3.1.-.-" evidence="13"/>
<evidence type="ECO:0000313" key="17">
    <source>
        <dbReference type="Proteomes" id="UP001209540"/>
    </source>
</evidence>
<dbReference type="CDD" id="cd09088">
    <property type="entry name" value="Ape2-like_AP-endo"/>
    <property type="match status" value="1"/>
</dbReference>
<dbReference type="GO" id="GO:0008081">
    <property type="term" value="F:phosphoric diester hydrolase activity"/>
    <property type="evidence" value="ECO:0007669"/>
    <property type="project" value="TreeGrafter"/>
</dbReference>
<feature type="site" description="Important for catalytic activity" evidence="11">
    <location>
        <position position="261"/>
    </location>
</feature>
<evidence type="ECO:0000259" key="15">
    <source>
        <dbReference type="PROSITE" id="PS51999"/>
    </source>
</evidence>
<dbReference type="SUPFAM" id="SSF56219">
    <property type="entry name" value="DNase I-like"/>
    <property type="match status" value="1"/>
</dbReference>
<keyword evidence="7 10" id="KW-0460">Magnesium</keyword>
<feature type="binding site" evidence="10">
    <location>
        <position position="7"/>
    </location>
    <ligand>
        <name>Mg(2+)</name>
        <dbReference type="ChEBI" id="CHEBI:18420"/>
        <label>1</label>
    </ligand>
</feature>